<evidence type="ECO:0000313" key="1">
    <source>
        <dbReference type="EMBL" id="CAL0319794.1"/>
    </source>
</evidence>
<dbReference type="EMBL" id="CAXHTB010000014">
    <property type="protein sequence ID" value="CAL0319794.1"/>
    <property type="molecule type" value="Genomic_DNA"/>
</dbReference>
<gene>
    <name evidence="1" type="ORF">LLUT_LOCUS20854</name>
</gene>
<organism evidence="1 2">
    <name type="scientific">Lupinus luteus</name>
    <name type="common">European yellow lupine</name>
    <dbReference type="NCBI Taxonomy" id="3873"/>
    <lineage>
        <taxon>Eukaryota</taxon>
        <taxon>Viridiplantae</taxon>
        <taxon>Streptophyta</taxon>
        <taxon>Embryophyta</taxon>
        <taxon>Tracheophyta</taxon>
        <taxon>Spermatophyta</taxon>
        <taxon>Magnoliopsida</taxon>
        <taxon>eudicotyledons</taxon>
        <taxon>Gunneridae</taxon>
        <taxon>Pentapetalae</taxon>
        <taxon>rosids</taxon>
        <taxon>fabids</taxon>
        <taxon>Fabales</taxon>
        <taxon>Fabaceae</taxon>
        <taxon>Papilionoideae</taxon>
        <taxon>50 kb inversion clade</taxon>
        <taxon>genistoids sensu lato</taxon>
        <taxon>core genistoids</taxon>
        <taxon>Genisteae</taxon>
        <taxon>Lupinus</taxon>
    </lineage>
</organism>
<proteinExistence type="predicted"/>
<dbReference type="AlphaFoldDB" id="A0AAV1XF43"/>
<name>A0AAV1XF43_LUPLU</name>
<protein>
    <submittedName>
        <fullName evidence="1">Uncharacterized protein</fullName>
    </submittedName>
</protein>
<comment type="caution">
    <text evidence="1">The sequence shown here is derived from an EMBL/GenBank/DDBJ whole genome shotgun (WGS) entry which is preliminary data.</text>
</comment>
<reference evidence="1 2" key="1">
    <citation type="submission" date="2024-03" db="EMBL/GenBank/DDBJ databases">
        <authorList>
            <person name="Martinez-Hernandez J."/>
        </authorList>
    </citation>
    <scope>NUCLEOTIDE SEQUENCE [LARGE SCALE GENOMIC DNA]</scope>
</reference>
<evidence type="ECO:0000313" key="2">
    <source>
        <dbReference type="Proteomes" id="UP001497480"/>
    </source>
</evidence>
<accession>A0AAV1XF43</accession>
<sequence>MALNITHKIGSLAGTPISSDSTSGDTTATVSAAAVWKSPTVNLCCQVMKPEFASTEGLSPLLSPCRSLVLNGIRPNLSVGCQAFPTEAPAGT</sequence>
<dbReference type="Proteomes" id="UP001497480">
    <property type="component" value="Unassembled WGS sequence"/>
</dbReference>
<keyword evidence="2" id="KW-1185">Reference proteome</keyword>